<reference evidence="1 2" key="1">
    <citation type="submission" date="2017-12" db="EMBL/GenBank/DDBJ databases">
        <title>Comparative genomics of Botrytis spp.</title>
        <authorList>
            <person name="Valero-Jimenez C.A."/>
            <person name="Tapia P."/>
            <person name="Veloso J."/>
            <person name="Silva-Moreno E."/>
            <person name="Staats M."/>
            <person name="Valdes J.H."/>
            <person name="Van Kan J.A.L."/>
        </authorList>
    </citation>
    <scope>NUCLEOTIDE SEQUENCE [LARGE SCALE GENOMIC DNA]</scope>
    <source>
        <strain evidence="1 2">MUCL2120</strain>
    </source>
</reference>
<dbReference type="AlphaFoldDB" id="A0A4Z1IBE3"/>
<gene>
    <name evidence="1" type="ORF">BOTNAR_0276g00030</name>
</gene>
<dbReference type="Proteomes" id="UP000297452">
    <property type="component" value="Unassembled WGS sequence"/>
</dbReference>
<comment type="caution">
    <text evidence="1">The sequence shown here is derived from an EMBL/GenBank/DDBJ whole genome shotgun (WGS) entry which is preliminary data.</text>
</comment>
<organism evidence="1 2">
    <name type="scientific">Botryotinia narcissicola</name>
    <dbReference type="NCBI Taxonomy" id="278944"/>
    <lineage>
        <taxon>Eukaryota</taxon>
        <taxon>Fungi</taxon>
        <taxon>Dikarya</taxon>
        <taxon>Ascomycota</taxon>
        <taxon>Pezizomycotina</taxon>
        <taxon>Leotiomycetes</taxon>
        <taxon>Helotiales</taxon>
        <taxon>Sclerotiniaceae</taxon>
        <taxon>Botryotinia</taxon>
    </lineage>
</organism>
<name>A0A4Z1IBE3_9HELO</name>
<keyword evidence="2" id="KW-1185">Reference proteome</keyword>
<evidence type="ECO:0000313" key="2">
    <source>
        <dbReference type="Proteomes" id="UP000297452"/>
    </source>
</evidence>
<proteinExistence type="predicted"/>
<evidence type="ECO:0000313" key="1">
    <source>
        <dbReference type="EMBL" id="TGO54143.1"/>
    </source>
</evidence>
<sequence length="65" mass="7370">MEKRASSAKNQQDNATTELGSTYLENLQAGTSNGALQTSLEFVSVIMMPIFEEALVMRFRDKRWK</sequence>
<protein>
    <submittedName>
        <fullName evidence="1">Uncharacterized protein</fullName>
    </submittedName>
</protein>
<dbReference type="EMBL" id="PQXJ01000276">
    <property type="protein sequence ID" value="TGO54143.1"/>
    <property type="molecule type" value="Genomic_DNA"/>
</dbReference>
<accession>A0A4Z1IBE3</accession>